<feature type="transmembrane region" description="Helical" evidence="1">
    <location>
        <begin position="239"/>
        <end position="260"/>
    </location>
</feature>
<keyword evidence="1" id="KW-0812">Transmembrane</keyword>
<feature type="transmembrane region" description="Helical" evidence="1">
    <location>
        <begin position="129"/>
        <end position="149"/>
    </location>
</feature>
<organism evidence="3 4">
    <name type="scientific">Paramicrobacterium humi</name>
    <dbReference type="NCBI Taxonomy" id="640635"/>
    <lineage>
        <taxon>Bacteria</taxon>
        <taxon>Bacillati</taxon>
        <taxon>Actinomycetota</taxon>
        <taxon>Actinomycetes</taxon>
        <taxon>Micrococcales</taxon>
        <taxon>Microbacteriaceae</taxon>
        <taxon>Paramicrobacterium</taxon>
    </lineage>
</organism>
<dbReference type="STRING" id="640635.SAMN04489806_1927"/>
<name>A0A1H4MN81_9MICO</name>
<protein>
    <recommendedName>
        <fullName evidence="2">Phosphatidic acid phosphatase type 2/haloperoxidase domain-containing protein</fullName>
    </recommendedName>
</protein>
<evidence type="ECO:0000259" key="2">
    <source>
        <dbReference type="Pfam" id="PF01569"/>
    </source>
</evidence>
<feature type="transmembrane region" description="Helical" evidence="1">
    <location>
        <begin position="212"/>
        <end position="233"/>
    </location>
</feature>
<evidence type="ECO:0000313" key="4">
    <source>
        <dbReference type="Proteomes" id="UP000199183"/>
    </source>
</evidence>
<dbReference type="AlphaFoldDB" id="A0A1H4MN81"/>
<feature type="transmembrane region" description="Helical" evidence="1">
    <location>
        <begin position="92"/>
        <end position="109"/>
    </location>
</feature>
<dbReference type="InterPro" id="IPR000326">
    <property type="entry name" value="PAP2/HPO"/>
</dbReference>
<dbReference type="SUPFAM" id="SSF48317">
    <property type="entry name" value="Acid phosphatase/Vanadium-dependent haloperoxidase"/>
    <property type="match status" value="1"/>
</dbReference>
<dbReference type="EMBL" id="FNRY01000001">
    <property type="protein sequence ID" value="SEB84486.1"/>
    <property type="molecule type" value="Genomic_DNA"/>
</dbReference>
<dbReference type="CDD" id="cd01610">
    <property type="entry name" value="PAP2_like"/>
    <property type="match status" value="1"/>
</dbReference>
<dbReference type="InterPro" id="IPR036938">
    <property type="entry name" value="PAP2/HPO_sf"/>
</dbReference>
<keyword evidence="1" id="KW-0472">Membrane</keyword>
<evidence type="ECO:0000313" key="3">
    <source>
        <dbReference type="EMBL" id="SEB84486.1"/>
    </source>
</evidence>
<sequence>MSRLTANVESSRRRSTLWSTAFAALFGLTYVAAVMTPYGQALDSASLGLFSWLGSGVFLAAGAFRAALPLGLGAAGLAAIGIGLAKGRIADCLRAAGGVSLGFVLSTVLRDYTLIHPNLGQLGYQHNTYPSGHVTVAVLTGVAVVNLIRWHSAAKAVMVLSFAATLVGVVSVAALAHRASDVIGGIALAGIIAPWMPSGYQPRLSSSRRFPSVPVAVSATGAVGISFISIALATSSSTLLALGIAVLFLLAALTLTSRVLRFGVTTTLSDSQTASSGK</sequence>
<dbReference type="Gene3D" id="1.20.144.10">
    <property type="entry name" value="Phosphatidic acid phosphatase type 2/haloperoxidase"/>
    <property type="match status" value="1"/>
</dbReference>
<evidence type="ECO:0000256" key="1">
    <source>
        <dbReference type="SAM" id="Phobius"/>
    </source>
</evidence>
<dbReference type="Pfam" id="PF01569">
    <property type="entry name" value="PAP2"/>
    <property type="match status" value="1"/>
</dbReference>
<reference evidence="3 4" key="1">
    <citation type="submission" date="2016-10" db="EMBL/GenBank/DDBJ databases">
        <authorList>
            <person name="de Groot N.N."/>
        </authorList>
    </citation>
    <scope>NUCLEOTIDE SEQUENCE [LARGE SCALE GENOMIC DNA]</scope>
    <source>
        <strain evidence="3 4">DSM 21799</strain>
    </source>
</reference>
<feature type="transmembrane region" description="Helical" evidence="1">
    <location>
        <begin position="156"/>
        <end position="176"/>
    </location>
</feature>
<keyword evidence="1" id="KW-1133">Transmembrane helix</keyword>
<dbReference type="Proteomes" id="UP000199183">
    <property type="component" value="Unassembled WGS sequence"/>
</dbReference>
<gene>
    <name evidence="3" type="ORF">SAMN04489806_1927</name>
</gene>
<feature type="transmembrane region" description="Helical" evidence="1">
    <location>
        <begin position="57"/>
        <end position="80"/>
    </location>
</feature>
<feature type="transmembrane region" description="Helical" evidence="1">
    <location>
        <begin position="182"/>
        <end position="200"/>
    </location>
</feature>
<feature type="domain" description="Phosphatidic acid phosphatase type 2/haloperoxidase" evidence="2">
    <location>
        <begin position="124"/>
        <end position="200"/>
    </location>
</feature>
<keyword evidence="4" id="KW-1185">Reference proteome</keyword>
<accession>A0A1H4MN81</accession>
<proteinExistence type="predicted"/>